<feature type="compositionally biased region" description="Polar residues" evidence="1">
    <location>
        <begin position="111"/>
        <end position="126"/>
    </location>
</feature>
<evidence type="ECO:0000313" key="3">
    <source>
        <dbReference type="EMBL" id="KAG0664779.1"/>
    </source>
</evidence>
<feature type="compositionally biased region" description="Basic and acidic residues" evidence="1">
    <location>
        <begin position="266"/>
        <end position="276"/>
    </location>
</feature>
<gene>
    <name evidence="3" type="ORF">C6P46_000916</name>
</gene>
<keyword evidence="2" id="KW-0472">Membrane</keyword>
<keyword evidence="2" id="KW-1133">Transmembrane helix</keyword>
<feature type="transmembrane region" description="Helical" evidence="2">
    <location>
        <begin position="234"/>
        <end position="255"/>
    </location>
</feature>
<evidence type="ECO:0000313" key="4">
    <source>
        <dbReference type="Proteomes" id="UP000777482"/>
    </source>
</evidence>
<comment type="caution">
    <text evidence="3">The sequence shown here is derived from an EMBL/GenBank/DDBJ whole genome shotgun (WGS) entry which is preliminary data.</text>
</comment>
<dbReference type="AlphaFoldDB" id="A0A9P6W7M7"/>
<feature type="compositionally biased region" description="Low complexity" evidence="1">
    <location>
        <begin position="141"/>
        <end position="155"/>
    </location>
</feature>
<protein>
    <submittedName>
        <fullName evidence="3">Uncharacterized protein</fullName>
    </submittedName>
</protein>
<feature type="region of interest" description="Disordered" evidence="1">
    <location>
        <begin position="260"/>
        <end position="350"/>
    </location>
</feature>
<keyword evidence="2" id="KW-0812">Transmembrane</keyword>
<accession>A0A9P6W7M7</accession>
<reference evidence="3 4" key="1">
    <citation type="submission" date="2020-11" db="EMBL/GenBank/DDBJ databases">
        <title>Kefir isolates.</title>
        <authorList>
            <person name="Marcisauskas S."/>
            <person name="Kim Y."/>
            <person name="Blasche S."/>
        </authorList>
    </citation>
    <scope>NUCLEOTIDE SEQUENCE [LARGE SCALE GENOMIC DNA]</scope>
    <source>
        <strain evidence="3 4">KR</strain>
    </source>
</reference>
<feature type="compositionally biased region" description="Low complexity" evidence="1">
    <location>
        <begin position="210"/>
        <end position="231"/>
    </location>
</feature>
<evidence type="ECO:0000256" key="1">
    <source>
        <dbReference type="SAM" id="MobiDB-lite"/>
    </source>
</evidence>
<sequence length="350" mass="37249">MLCTAASSGLPVGMLYATKPDCPELSRPGESRVKKLWARAPRRARLRNAPVEMSTLDRDSIDALRGAFDQVQFYVYDSAGASTKSPHIPVRVKADSSSDNTSSKSGESRTKQSVTSEAAETYSDSKATVAGDGGNEVVVKSTETTTTSTATGTRSGRIPTAPPQSSYAPESTTTPSSESATSSSSSSNVPTTDAPAPEATSAPTTPPTAPSAADPATPPSTSTTTSTSPDRTNLYLGLIGILIALVLLLVLVWWWRKQTGSSAGDDDSRRATRQDQEQYQSLPKRLAIKRRARMRNAQGLNVASERALLRSEEGQSFDDESETDERQAQRSKLFVPAAPLFGRTRSSDPG</sequence>
<name>A0A9P6W7M7_RHOMI</name>
<dbReference type="Proteomes" id="UP000777482">
    <property type="component" value="Unassembled WGS sequence"/>
</dbReference>
<keyword evidence="4" id="KW-1185">Reference proteome</keyword>
<feature type="compositionally biased region" description="Low complexity" evidence="1">
    <location>
        <begin position="165"/>
        <end position="203"/>
    </location>
</feature>
<evidence type="ECO:0000256" key="2">
    <source>
        <dbReference type="SAM" id="Phobius"/>
    </source>
</evidence>
<proteinExistence type="predicted"/>
<organism evidence="3 4">
    <name type="scientific">Rhodotorula mucilaginosa</name>
    <name type="common">Yeast</name>
    <name type="synonym">Rhodotorula rubra</name>
    <dbReference type="NCBI Taxonomy" id="5537"/>
    <lineage>
        <taxon>Eukaryota</taxon>
        <taxon>Fungi</taxon>
        <taxon>Dikarya</taxon>
        <taxon>Basidiomycota</taxon>
        <taxon>Pucciniomycotina</taxon>
        <taxon>Microbotryomycetes</taxon>
        <taxon>Sporidiobolales</taxon>
        <taxon>Sporidiobolaceae</taxon>
        <taxon>Rhodotorula</taxon>
    </lineage>
</organism>
<feature type="region of interest" description="Disordered" evidence="1">
    <location>
        <begin position="82"/>
        <end position="231"/>
    </location>
</feature>
<dbReference type="EMBL" id="PUHQ01000012">
    <property type="protein sequence ID" value="KAG0664779.1"/>
    <property type="molecule type" value="Genomic_DNA"/>
</dbReference>